<sequence>MASEEDLIPWPDEPSSPRSPPRRAFFSHDEPSSPESPKIANPELYAQCISVLSAIVDNDPDDCRNMNICFDFDRVFFKYLVYQELEWLVDGKSYLAYKSLASREMETRPETTKGPPVLAFICSEGVLIAVDNSVAGTKRYPSVQNNIINISCHVIGCVTGEAADCENICNLLRSLKYPKKKRHSAKKIAMHVAKVLSSDNMEGLCEIVFAGWDKTGPSLYCLGGDGKLYEGVMFRCGSCPTFAAFIAVNRDFTSMSLDKAAKVVKIGMTMALAESGSESGDSGSDDAGEKNNEIGGSVDVHYVGRYGSGHIPGGVKVY</sequence>
<dbReference type="GO" id="GO:0008233">
    <property type="term" value="F:peptidase activity"/>
    <property type="evidence" value="ECO:0007669"/>
    <property type="project" value="UniProtKB-KW"/>
</dbReference>
<dbReference type="GO" id="GO:0005737">
    <property type="term" value="C:cytoplasm"/>
    <property type="evidence" value="ECO:0007669"/>
    <property type="project" value="TreeGrafter"/>
</dbReference>
<gene>
    <name evidence="5" type="ORF">CCAM_LOCUS41444</name>
</gene>
<evidence type="ECO:0000256" key="3">
    <source>
        <dbReference type="ARBA" id="ARBA00022801"/>
    </source>
</evidence>
<dbReference type="AlphaFoldDB" id="A0A484NH87"/>
<dbReference type="OrthoDB" id="1829398at2759"/>
<evidence type="ECO:0000256" key="4">
    <source>
        <dbReference type="SAM" id="MobiDB-lite"/>
    </source>
</evidence>
<evidence type="ECO:0008006" key="7">
    <source>
        <dbReference type="Google" id="ProtNLM"/>
    </source>
</evidence>
<dbReference type="GO" id="GO:0051603">
    <property type="term" value="P:proteolysis involved in protein catabolic process"/>
    <property type="evidence" value="ECO:0007669"/>
    <property type="project" value="InterPro"/>
</dbReference>
<dbReference type="InterPro" id="IPR023333">
    <property type="entry name" value="Proteasome_suB-type"/>
</dbReference>
<dbReference type="Gene3D" id="3.60.20.10">
    <property type="entry name" value="Glutamine Phosphoribosylpyrophosphate, subunit 1, domain 1"/>
    <property type="match status" value="1"/>
</dbReference>
<dbReference type="EMBL" id="OOIL02006673">
    <property type="protein sequence ID" value="VFQ99668.1"/>
    <property type="molecule type" value="Genomic_DNA"/>
</dbReference>
<feature type="region of interest" description="Disordered" evidence="4">
    <location>
        <begin position="1"/>
        <end position="39"/>
    </location>
</feature>
<evidence type="ECO:0000313" key="5">
    <source>
        <dbReference type="EMBL" id="VFQ99668.1"/>
    </source>
</evidence>
<proteinExistence type="predicted"/>
<evidence type="ECO:0000313" key="6">
    <source>
        <dbReference type="Proteomes" id="UP000595140"/>
    </source>
</evidence>
<dbReference type="PANTHER" id="PTHR32194">
    <property type="entry name" value="METALLOPROTEASE TLDD"/>
    <property type="match status" value="1"/>
</dbReference>
<keyword evidence="1" id="KW-0963">Cytoplasm</keyword>
<protein>
    <recommendedName>
        <fullName evidence="7">Proteasome subunit beta</fullName>
    </recommendedName>
</protein>
<keyword evidence="2" id="KW-0645">Protease</keyword>
<evidence type="ECO:0000256" key="2">
    <source>
        <dbReference type="ARBA" id="ARBA00022670"/>
    </source>
</evidence>
<keyword evidence="6" id="KW-1185">Reference proteome</keyword>
<evidence type="ECO:0000256" key="1">
    <source>
        <dbReference type="ARBA" id="ARBA00022490"/>
    </source>
</evidence>
<dbReference type="Pfam" id="PF00227">
    <property type="entry name" value="Proteasome"/>
    <property type="match status" value="1"/>
</dbReference>
<keyword evidence="3" id="KW-0378">Hydrolase</keyword>
<reference evidence="5 6" key="1">
    <citation type="submission" date="2018-04" db="EMBL/GenBank/DDBJ databases">
        <authorList>
            <person name="Vogel A."/>
        </authorList>
    </citation>
    <scope>NUCLEOTIDE SEQUENCE [LARGE SCALE GENOMIC DNA]</scope>
</reference>
<dbReference type="InterPro" id="IPR029055">
    <property type="entry name" value="Ntn_hydrolases_N"/>
</dbReference>
<dbReference type="InterPro" id="IPR001353">
    <property type="entry name" value="Proteasome_sua/b"/>
</dbReference>
<organism evidence="5 6">
    <name type="scientific">Cuscuta campestris</name>
    <dbReference type="NCBI Taxonomy" id="132261"/>
    <lineage>
        <taxon>Eukaryota</taxon>
        <taxon>Viridiplantae</taxon>
        <taxon>Streptophyta</taxon>
        <taxon>Embryophyta</taxon>
        <taxon>Tracheophyta</taxon>
        <taxon>Spermatophyta</taxon>
        <taxon>Magnoliopsida</taxon>
        <taxon>eudicotyledons</taxon>
        <taxon>Gunneridae</taxon>
        <taxon>Pentapetalae</taxon>
        <taxon>asterids</taxon>
        <taxon>lamiids</taxon>
        <taxon>Solanales</taxon>
        <taxon>Convolvulaceae</taxon>
        <taxon>Cuscuteae</taxon>
        <taxon>Cuscuta</taxon>
        <taxon>Cuscuta subgen. Grammica</taxon>
        <taxon>Cuscuta sect. Cleistogrammica</taxon>
    </lineage>
</organism>
<dbReference type="SUPFAM" id="SSF56235">
    <property type="entry name" value="N-terminal nucleophile aminohydrolases (Ntn hydrolases)"/>
    <property type="match status" value="1"/>
</dbReference>
<dbReference type="GO" id="GO:0005839">
    <property type="term" value="C:proteasome core complex"/>
    <property type="evidence" value="ECO:0007669"/>
    <property type="project" value="InterPro"/>
</dbReference>
<name>A0A484NH87_9ASTE</name>
<dbReference type="PANTHER" id="PTHR32194:SF0">
    <property type="entry name" value="ATP-DEPENDENT PROTEASE SUBUNIT HSLV"/>
    <property type="match status" value="1"/>
</dbReference>
<dbReference type="Proteomes" id="UP000595140">
    <property type="component" value="Unassembled WGS sequence"/>
</dbReference>
<accession>A0A484NH87</accession>